<organism evidence="4 5">
    <name type="scientific">Polarella glacialis</name>
    <name type="common">Dinoflagellate</name>
    <dbReference type="NCBI Taxonomy" id="89957"/>
    <lineage>
        <taxon>Eukaryota</taxon>
        <taxon>Sar</taxon>
        <taxon>Alveolata</taxon>
        <taxon>Dinophyceae</taxon>
        <taxon>Suessiales</taxon>
        <taxon>Suessiaceae</taxon>
        <taxon>Polarella</taxon>
    </lineage>
</organism>
<dbReference type="GO" id="GO:0032259">
    <property type="term" value="P:methylation"/>
    <property type="evidence" value="ECO:0007669"/>
    <property type="project" value="UniProtKB-KW"/>
</dbReference>
<dbReference type="PANTHER" id="PTHR21008">
    <property type="entry name" value="S-ADENOSYLMETHIONINE SENSOR UPSTREAM OF MTORC1-RELATED"/>
    <property type="match status" value="1"/>
</dbReference>
<name>A0A813HJX2_POLGL</name>
<keyword evidence="1" id="KW-0489">Methyltransferase</keyword>
<gene>
    <name evidence="4" type="ORF">PGLA1383_LOCUS53303</name>
</gene>
<dbReference type="OrthoDB" id="5954793at2759"/>
<dbReference type="AlphaFoldDB" id="A0A813HJX2"/>
<proteinExistence type="predicted"/>
<keyword evidence="2" id="KW-0808">Transferase</keyword>
<dbReference type="InterPro" id="IPR029063">
    <property type="entry name" value="SAM-dependent_MTases_sf"/>
</dbReference>
<dbReference type="Gene3D" id="3.40.50.150">
    <property type="entry name" value="Vaccinia Virus protein VP39"/>
    <property type="match status" value="1"/>
</dbReference>
<evidence type="ECO:0000256" key="3">
    <source>
        <dbReference type="ARBA" id="ARBA00022691"/>
    </source>
</evidence>
<evidence type="ECO:0000313" key="5">
    <source>
        <dbReference type="Proteomes" id="UP000654075"/>
    </source>
</evidence>
<accession>A0A813HJX2</accession>
<evidence type="ECO:0000256" key="2">
    <source>
        <dbReference type="ARBA" id="ARBA00022679"/>
    </source>
</evidence>
<keyword evidence="5" id="KW-1185">Reference proteome</keyword>
<dbReference type="InterPro" id="IPR021867">
    <property type="entry name" value="Bmt2/SAMTOR"/>
</dbReference>
<dbReference type="Proteomes" id="UP000654075">
    <property type="component" value="Unassembled WGS sequence"/>
</dbReference>
<evidence type="ECO:0000313" key="4">
    <source>
        <dbReference type="EMBL" id="CAE8638006.1"/>
    </source>
</evidence>
<reference evidence="4" key="1">
    <citation type="submission" date="2021-02" db="EMBL/GenBank/DDBJ databases">
        <authorList>
            <person name="Dougan E. K."/>
            <person name="Rhodes N."/>
            <person name="Thang M."/>
            <person name="Chan C."/>
        </authorList>
    </citation>
    <scope>NUCLEOTIDE SEQUENCE</scope>
</reference>
<keyword evidence="3" id="KW-0949">S-adenosyl-L-methionine</keyword>
<protein>
    <submittedName>
        <fullName evidence="4">Uncharacterized protein</fullName>
    </submittedName>
</protein>
<comment type="caution">
    <text evidence="4">The sequence shown here is derived from an EMBL/GenBank/DDBJ whole genome shotgun (WGS) entry which is preliminary data.</text>
</comment>
<dbReference type="SUPFAM" id="SSF53335">
    <property type="entry name" value="S-adenosyl-L-methionine-dependent methyltransferases"/>
    <property type="match status" value="1"/>
</dbReference>
<dbReference type="GO" id="GO:0008168">
    <property type="term" value="F:methyltransferase activity"/>
    <property type="evidence" value="ECO:0007669"/>
    <property type="project" value="UniProtKB-KW"/>
</dbReference>
<sequence>MTTTVAPGRPRRTITSSLLAAGAALAAAVNTLQWRSAAYVQRAGTTDAAVRETPSHLLGRRKTAVRDTPTVTWQNRVSKVDRLKSLQHHFLDLTAGLAQTTAWQQLRWSEPLCLALEQRVEAESPASSEEDISAMCHKRLRKLGNALRVGWEFELLEGQAQPSPGESQELSDPSAVWDRLALLGPRKQENYRHIKAGDRQGSATLMRPSIQQPGSDTGAKLKTTAQDYRVAVAAQSSTVWHQQATSLAVDALRKAGAERVLDIGSSFNPLHGLFPSVTALDVVPAHESVLVADFLEVELREGLADVLVDPTDSSRCVAVPAGGYDGALLSMVLRAFKSLESRREMVRRAALTLRPGGVLVIVERTYLGTMLKIRTDKDTFWAFMGLRKIHASRAARGTSVDVFQRIDGGGTLPTKTRSQIADMSISDNGPVKQFFLGWLRWLRTRLR</sequence>
<dbReference type="CDD" id="cd02440">
    <property type="entry name" value="AdoMet_MTases"/>
    <property type="match status" value="1"/>
</dbReference>
<dbReference type="EMBL" id="CAJNNV010031840">
    <property type="protein sequence ID" value="CAE8638006.1"/>
    <property type="molecule type" value="Genomic_DNA"/>
</dbReference>
<evidence type="ECO:0000256" key="1">
    <source>
        <dbReference type="ARBA" id="ARBA00022603"/>
    </source>
</evidence>